<gene>
    <name evidence="1" type="ORF">MSL71_22210</name>
</gene>
<organism evidence="1 2">
    <name type="scientific">Desulfoluna butyratoxydans</name>
    <dbReference type="NCBI Taxonomy" id="231438"/>
    <lineage>
        <taxon>Bacteria</taxon>
        <taxon>Pseudomonadati</taxon>
        <taxon>Thermodesulfobacteriota</taxon>
        <taxon>Desulfobacteria</taxon>
        <taxon>Desulfobacterales</taxon>
        <taxon>Desulfolunaceae</taxon>
        <taxon>Desulfoluna</taxon>
    </lineage>
</organism>
<evidence type="ECO:0000313" key="2">
    <source>
        <dbReference type="Proteomes" id="UP000507962"/>
    </source>
</evidence>
<keyword evidence="2" id="KW-1185">Reference proteome</keyword>
<reference evidence="1 2" key="1">
    <citation type="submission" date="2019-03" db="EMBL/GenBank/DDBJ databases">
        <authorList>
            <person name="Nijsse B."/>
        </authorList>
    </citation>
    <scope>NUCLEOTIDE SEQUENCE [LARGE SCALE GENOMIC DNA]</scope>
    <source>
        <strain evidence="1">Desulfoluna butyratoxydans MSL71</strain>
    </source>
</reference>
<dbReference type="CDD" id="cd00118">
    <property type="entry name" value="LysM"/>
    <property type="match status" value="1"/>
</dbReference>
<dbReference type="InterPro" id="IPR018392">
    <property type="entry name" value="LysM"/>
</dbReference>
<proteinExistence type="predicted"/>
<evidence type="ECO:0008006" key="3">
    <source>
        <dbReference type="Google" id="ProtNLM"/>
    </source>
</evidence>
<evidence type="ECO:0000313" key="1">
    <source>
        <dbReference type="EMBL" id="VFQ44572.1"/>
    </source>
</evidence>
<name>A0A4U8YRZ6_9BACT</name>
<accession>A0A4U8YRZ6</accession>
<protein>
    <recommendedName>
        <fullName evidence="3">LysM domain-containing protein</fullName>
    </recommendedName>
</protein>
<sequence>MDTVDLEPTEDACDLILTDGVYDYHVLDPSGSADSEADVMRLASIREAEELIQTSMGCTGDTHDIQGFVARHHHGSAWISSDMTLRQQAAKLIVERDIAVYPRAMTNTAHGITANHVPTETLTNAFSMGSKLPDYGSATITYKIVEDRPGDILPGVRVNVTLTEDRHKELVSANDGKVILKNVKGKTSGLDLNTSGLFGATLDNTFAYVGMGTAPIEAEASDPGATRVHTRKKENARQSMRHMAHITEHKVAAGETFTSIARDNNTTFRDLAFFNWGTYDREKVLARMAHDVGCKTTPPDGRDLRFTGDESPGIVYIPTPLTISDLPTNTEHTIRVKKTGYDLTYMYKIDLNDPELKNDTVTLISDDNTWEYTLPLNDLQEVEEDWVRLTFPSPPKKKKYSLIHNPGGDKEALFIFESLPEDHLRYDVTKVLESDMFA</sequence>
<dbReference type="RefSeq" id="WP_180140205.1">
    <property type="nucleotide sequence ID" value="NZ_CAADHO010000003.1"/>
</dbReference>
<dbReference type="AlphaFoldDB" id="A0A4U8YRZ6"/>
<dbReference type="EMBL" id="CAADHO010000003">
    <property type="protein sequence ID" value="VFQ44572.1"/>
    <property type="molecule type" value="Genomic_DNA"/>
</dbReference>
<dbReference type="Proteomes" id="UP000507962">
    <property type="component" value="Unassembled WGS sequence"/>
</dbReference>